<feature type="transmembrane region" description="Helical" evidence="1">
    <location>
        <begin position="358"/>
        <end position="380"/>
    </location>
</feature>
<keyword evidence="2" id="KW-0732">Signal</keyword>
<dbReference type="Proteomes" id="UP000054544">
    <property type="component" value="Unassembled WGS sequence"/>
</dbReference>
<reference evidence="5" key="1">
    <citation type="journal article" date="2014" name="BMC Genomics">
        <title>The genome sequence of the biocontrol fungus Metarhizium anisopliae and comparative genomics of Metarhizium species.</title>
        <authorList>
            <person name="Pattemore J.A."/>
            <person name="Hane J.K."/>
            <person name="Williams A.H."/>
            <person name="Wilson B.A."/>
            <person name="Stodart B.J."/>
            <person name="Ash G.J."/>
        </authorList>
    </citation>
    <scope>NUCLEOTIDE SEQUENCE [LARGE SCALE GENOMIC DNA]</scope>
    <source>
        <strain evidence="5">BRIP 53293</strain>
    </source>
</reference>
<dbReference type="Pfam" id="PF10348">
    <property type="entry name" value="DUF2427"/>
    <property type="match status" value="1"/>
</dbReference>
<proteinExistence type="predicted"/>
<dbReference type="PROSITE" id="PS50836">
    <property type="entry name" value="DOMON"/>
    <property type="match status" value="1"/>
</dbReference>
<dbReference type="OrthoDB" id="19261at2759"/>
<evidence type="ECO:0000256" key="2">
    <source>
        <dbReference type="SAM" id="SignalP"/>
    </source>
</evidence>
<keyword evidence="1" id="KW-0472">Membrane</keyword>
<dbReference type="CDD" id="cd09630">
    <property type="entry name" value="CDH_like_cytochrome"/>
    <property type="match status" value="1"/>
</dbReference>
<evidence type="ECO:0000313" key="4">
    <source>
        <dbReference type="EMBL" id="KJK74190.1"/>
    </source>
</evidence>
<protein>
    <recommendedName>
        <fullName evidence="3">DOMON domain-containing protein</fullName>
    </recommendedName>
</protein>
<feature type="transmembrane region" description="Helical" evidence="1">
    <location>
        <begin position="228"/>
        <end position="253"/>
    </location>
</feature>
<dbReference type="Gene3D" id="2.60.40.1210">
    <property type="entry name" value="Cellobiose dehydrogenase, cytochrome domain"/>
    <property type="match status" value="1"/>
</dbReference>
<evidence type="ECO:0000313" key="5">
    <source>
        <dbReference type="Proteomes" id="UP000054544"/>
    </source>
</evidence>
<feature type="transmembrane region" description="Helical" evidence="1">
    <location>
        <begin position="332"/>
        <end position="352"/>
    </location>
</feature>
<keyword evidence="1" id="KW-1133">Transmembrane helix</keyword>
<dbReference type="SUPFAM" id="SSF49344">
    <property type="entry name" value="CBD9-like"/>
    <property type="match status" value="1"/>
</dbReference>
<dbReference type="CDD" id="cd08760">
    <property type="entry name" value="Cyt_b561_FRRS1_like"/>
    <property type="match status" value="1"/>
</dbReference>
<dbReference type="InterPro" id="IPR005018">
    <property type="entry name" value="DOMON_domain"/>
</dbReference>
<name>A0A0D9NNK2_METAN</name>
<dbReference type="SMART" id="SM00664">
    <property type="entry name" value="DoH"/>
    <property type="match status" value="1"/>
</dbReference>
<dbReference type="PANTHER" id="PTHR47797:SF5">
    <property type="entry name" value="CELLOBIOSE DEHYDROGENASE CYTOCHROME DOMAIN-CONTAINING PROTEIN"/>
    <property type="match status" value="1"/>
</dbReference>
<dbReference type="Pfam" id="PF16010">
    <property type="entry name" value="CDH-cyt"/>
    <property type="match status" value="1"/>
</dbReference>
<keyword evidence="5" id="KW-1185">Reference proteome</keyword>
<dbReference type="InterPro" id="IPR018825">
    <property type="entry name" value="DUF2427"/>
</dbReference>
<feature type="domain" description="DOMON" evidence="3">
    <location>
        <begin position="38"/>
        <end position="158"/>
    </location>
</feature>
<dbReference type="STRING" id="1291518.A0A0D9NNK2"/>
<dbReference type="PANTHER" id="PTHR47797">
    <property type="entry name" value="DEHYDROGENASE, PUTATIVE (AFU_ORTHOLOGUE AFUA_8G05805)-RELATED"/>
    <property type="match status" value="1"/>
</dbReference>
<dbReference type="Gene3D" id="1.20.120.1770">
    <property type="match status" value="1"/>
</dbReference>
<feature type="signal peptide" evidence="2">
    <location>
        <begin position="1"/>
        <end position="24"/>
    </location>
</feature>
<sequence>MIGFSASKIIVIAIAAFIFPSQDTSLCEAALASVCPSDSVCFQWGVPESSSSSESGAMYLQLQASPSYQWIGLGTGSRMRGSSMLVVYQNGHGNVTLSTRQSTGHSMPTYAQRPDVQLLEGSGVLNGTLRANIRCGECSDVGVGVGGSSNWITAWKQGPPLYSSDLSEAIAYHDGYSSFSVDLAQAAIASDANPFLSANSSVDTHSGLSSAISGLNTVDQTSETAALLWAHGIVMSVVFLIGFPAGSFIMLLVGRWKIHAGWQVLSFIGLCCGFAIGVMISPRYNGLFQDSHTRLGVIVFALMAIQPVLGWLHHVHYCKYRKRGIVSHIHVWYGRCLMGLGIVAGGLGLWLARAPQGFVITYCVVAGLVALCYCVSIVFGRRKHNGAAGKDVNTYMLPDMSEESRLSSAVSETNRAQ</sequence>
<keyword evidence="1" id="KW-0812">Transmembrane</keyword>
<feature type="transmembrane region" description="Helical" evidence="1">
    <location>
        <begin position="260"/>
        <end position="280"/>
    </location>
</feature>
<evidence type="ECO:0000259" key="3">
    <source>
        <dbReference type="PROSITE" id="PS50836"/>
    </source>
</evidence>
<feature type="chain" id="PRO_5002341870" description="DOMON domain-containing protein" evidence="2">
    <location>
        <begin position="25"/>
        <end position="417"/>
    </location>
</feature>
<dbReference type="EMBL" id="KE384762">
    <property type="protein sequence ID" value="KJK74190.1"/>
    <property type="molecule type" value="Genomic_DNA"/>
</dbReference>
<gene>
    <name evidence="4" type="ORF">H634G_10563</name>
</gene>
<evidence type="ECO:0000256" key="1">
    <source>
        <dbReference type="SAM" id="Phobius"/>
    </source>
</evidence>
<accession>A0A0D9NNK2</accession>
<feature type="transmembrane region" description="Helical" evidence="1">
    <location>
        <begin position="292"/>
        <end position="312"/>
    </location>
</feature>
<dbReference type="AlphaFoldDB" id="A0A0D9NNK2"/>
<dbReference type="InterPro" id="IPR015920">
    <property type="entry name" value="Cellobiose_DH-like_cyt"/>
</dbReference>
<organism evidence="4 5">
    <name type="scientific">Metarhizium anisopliae BRIP 53293</name>
    <dbReference type="NCBI Taxonomy" id="1291518"/>
    <lineage>
        <taxon>Eukaryota</taxon>
        <taxon>Fungi</taxon>
        <taxon>Dikarya</taxon>
        <taxon>Ascomycota</taxon>
        <taxon>Pezizomycotina</taxon>
        <taxon>Sordariomycetes</taxon>
        <taxon>Hypocreomycetidae</taxon>
        <taxon>Hypocreales</taxon>
        <taxon>Clavicipitaceae</taxon>
        <taxon>Metarhizium</taxon>
    </lineage>
</organism>